<evidence type="ECO:0000313" key="2">
    <source>
        <dbReference type="EMBL" id="KAG0499543.1"/>
    </source>
</evidence>
<dbReference type="AlphaFoldDB" id="A0A835RZ38"/>
<proteinExistence type="predicted"/>
<evidence type="ECO:0000256" key="1">
    <source>
        <dbReference type="SAM" id="MobiDB-lite"/>
    </source>
</evidence>
<sequence>MSAPSSPDRFGTDSFEDDEFFVFDFSGHFEKGNPPPEPTTADELFEQGKIRPLNPPPHPHIPVVNKALAEDTGGRGRRRASSAFSLPHSRSRKGSTSVPPLPCRHFQTPNSSQPSHPPAIATLSCSCKGDNDGDGSRRWWIKDCFLFRSASEGRATGDRSKDPLRKFTAFPSASTSLLLTPKQRDCFRGDDSRSSSFRSVDSSGSLPRGKLSPHAAHYTANRTAAEGMKKKTALPYRQGFFGRLQFSPALDRLTCRSSHH</sequence>
<name>A0A835RZ38_VANPL</name>
<protein>
    <submittedName>
        <fullName evidence="2">Uncharacterized protein</fullName>
    </submittedName>
</protein>
<dbReference type="Pfam" id="PF07816">
    <property type="entry name" value="DUF1645"/>
    <property type="match status" value="1"/>
</dbReference>
<comment type="caution">
    <text evidence="2">The sequence shown here is derived from an EMBL/GenBank/DDBJ whole genome shotgun (WGS) entry which is preliminary data.</text>
</comment>
<feature type="compositionally biased region" description="Low complexity" evidence="1">
    <location>
        <begin position="194"/>
        <end position="205"/>
    </location>
</feature>
<dbReference type="OrthoDB" id="29853at2759"/>
<dbReference type="InterPro" id="IPR012442">
    <property type="entry name" value="DUF1645_plant"/>
</dbReference>
<keyword evidence="3" id="KW-1185">Reference proteome</keyword>
<dbReference type="PANTHER" id="PTHR33095">
    <property type="entry name" value="OS07G0619500 PROTEIN"/>
    <property type="match status" value="1"/>
</dbReference>
<accession>A0A835RZ38</accession>
<reference evidence="2 3" key="1">
    <citation type="journal article" date="2020" name="Nat. Food">
        <title>A phased Vanilla planifolia genome enables genetic improvement of flavour and production.</title>
        <authorList>
            <person name="Hasing T."/>
            <person name="Tang H."/>
            <person name="Brym M."/>
            <person name="Khazi F."/>
            <person name="Huang T."/>
            <person name="Chambers A.H."/>
        </authorList>
    </citation>
    <scope>NUCLEOTIDE SEQUENCE [LARGE SCALE GENOMIC DNA]</scope>
    <source>
        <tissue evidence="2">Leaf</tissue>
    </source>
</reference>
<dbReference type="EMBL" id="JADCNL010000001">
    <property type="protein sequence ID" value="KAG0499543.1"/>
    <property type="molecule type" value="Genomic_DNA"/>
</dbReference>
<feature type="region of interest" description="Disordered" evidence="1">
    <location>
        <begin position="26"/>
        <end position="101"/>
    </location>
</feature>
<organism evidence="2 3">
    <name type="scientific">Vanilla planifolia</name>
    <name type="common">Vanilla</name>
    <dbReference type="NCBI Taxonomy" id="51239"/>
    <lineage>
        <taxon>Eukaryota</taxon>
        <taxon>Viridiplantae</taxon>
        <taxon>Streptophyta</taxon>
        <taxon>Embryophyta</taxon>
        <taxon>Tracheophyta</taxon>
        <taxon>Spermatophyta</taxon>
        <taxon>Magnoliopsida</taxon>
        <taxon>Liliopsida</taxon>
        <taxon>Asparagales</taxon>
        <taxon>Orchidaceae</taxon>
        <taxon>Vanilloideae</taxon>
        <taxon>Vanilleae</taxon>
        <taxon>Vanilla</taxon>
    </lineage>
</organism>
<dbReference type="Proteomes" id="UP000636800">
    <property type="component" value="Chromosome 1"/>
</dbReference>
<dbReference type="PANTHER" id="PTHR33095:SF81">
    <property type="entry name" value="OS07G0619500 PROTEIN"/>
    <property type="match status" value="1"/>
</dbReference>
<evidence type="ECO:0000313" key="3">
    <source>
        <dbReference type="Proteomes" id="UP000636800"/>
    </source>
</evidence>
<gene>
    <name evidence="2" type="ORF">HPP92_004234</name>
</gene>
<feature type="region of interest" description="Disordered" evidence="1">
    <location>
        <begin position="185"/>
        <end position="216"/>
    </location>
</feature>